<sequence length="234" mass="26001">MRRNLVAERAEVRQSSRGGKREARFVGRSITGASAADTRGVGVGPAEARRRRGHERASATTGKGSAKRAGKSEDIVGITYRMDTRFAFSKTTKAHPFAGAFEEVWKDEVAEEFGGLLVGGVAVHKTWLVLEREINAGLSFGGSFGAVLLSIRRGWCWIMEREINAELNFGGSFGFEEVSKDEVAEEFRGWRDVWRRKMRRNRVAERAEVRQSSRGGKREARFVGGSITYGKEPT</sequence>
<feature type="compositionally biased region" description="Basic and acidic residues" evidence="1">
    <location>
        <begin position="1"/>
        <end position="25"/>
    </location>
</feature>
<evidence type="ECO:0000313" key="3">
    <source>
        <dbReference type="Proteomes" id="UP000747542"/>
    </source>
</evidence>
<comment type="caution">
    <text evidence="2">The sequence shown here is derived from an EMBL/GenBank/DDBJ whole genome shotgun (WGS) entry which is preliminary data.</text>
</comment>
<protein>
    <submittedName>
        <fullName evidence="2">Uncharacterized protein</fullName>
    </submittedName>
</protein>
<dbReference type="EMBL" id="JAHLQT010044460">
    <property type="protein sequence ID" value="KAG7154467.1"/>
    <property type="molecule type" value="Genomic_DNA"/>
</dbReference>
<name>A0A8J5J817_HOMAM</name>
<organism evidence="2 3">
    <name type="scientific">Homarus americanus</name>
    <name type="common">American lobster</name>
    <dbReference type="NCBI Taxonomy" id="6706"/>
    <lineage>
        <taxon>Eukaryota</taxon>
        <taxon>Metazoa</taxon>
        <taxon>Ecdysozoa</taxon>
        <taxon>Arthropoda</taxon>
        <taxon>Crustacea</taxon>
        <taxon>Multicrustacea</taxon>
        <taxon>Malacostraca</taxon>
        <taxon>Eumalacostraca</taxon>
        <taxon>Eucarida</taxon>
        <taxon>Decapoda</taxon>
        <taxon>Pleocyemata</taxon>
        <taxon>Astacidea</taxon>
        <taxon>Nephropoidea</taxon>
        <taxon>Nephropidae</taxon>
        <taxon>Homarus</taxon>
    </lineage>
</organism>
<evidence type="ECO:0000313" key="2">
    <source>
        <dbReference type="EMBL" id="KAG7154467.1"/>
    </source>
</evidence>
<proteinExistence type="predicted"/>
<accession>A0A8J5J817</accession>
<evidence type="ECO:0000256" key="1">
    <source>
        <dbReference type="SAM" id="MobiDB-lite"/>
    </source>
</evidence>
<dbReference type="Proteomes" id="UP000747542">
    <property type="component" value="Unassembled WGS sequence"/>
</dbReference>
<reference evidence="2" key="1">
    <citation type="journal article" date="2021" name="Sci. Adv.">
        <title>The American lobster genome reveals insights on longevity, neural, and immune adaptations.</title>
        <authorList>
            <person name="Polinski J.M."/>
            <person name="Zimin A.V."/>
            <person name="Clark K.F."/>
            <person name="Kohn A.B."/>
            <person name="Sadowski N."/>
            <person name="Timp W."/>
            <person name="Ptitsyn A."/>
            <person name="Khanna P."/>
            <person name="Romanova D.Y."/>
            <person name="Williams P."/>
            <person name="Greenwood S.J."/>
            <person name="Moroz L.L."/>
            <person name="Walt D.R."/>
            <person name="Bodnar A.G."/>
        </authorList>
    </citation>
    <scope>NUCLEOTIDE SEQUENCE</scope>
    <source>
        <strain evidence="2">GMGI-L3</strain>
    </source>
</reference>
<keyword evidence="3" id="KW-1185">Reference proteome</keyword>
<gene>
    <name evidence="2" type="ORF">Hamer_G018212</name>
</gene>
<feature type="region of interest" description="Disordered" evidence="1">
    <location>
        <begin position="1"/>
        <end position="70"/>
    </location>
</feature>
<dbReference type="AlphaFoldDB" id="A0A8J5J817"/>